<accession>S8CRK9</accession>
<dbReference type="SUPFAM" id="SSF48452">
    <property type="entry name" value="TPR-like"/>
    <property type="match status" value="2"/>
</dbReference>
<dbReference type="SMART" id="SM00028">
    <property type="entry name" value="TPR"/>
    <property type="match status" value="4"/>
</dbReference>
<dbReference type="Gene3D" id="1.25.40.10">
    <property type="entry name" value="Tetratricopeptide repeat domain"/>
    <property type="match status" value="1"/>
</dbReference>
<reference evidence="2 3" key="1">
    <citation type="journal article" date="2013" name="BMC Genomics">
        <title>The miniature genome of a carnivorous plant Genlisea aurea contains a low number of genes and short non-coding sequences.</title>
        <authorList>
            <person name="Leushkin E.V."/>
            <person name="Sutormin R.A."/>
            <person name="Nabieva E.R."/>
            <person name="Penin A.A."/>
            <person name="Kondrashov A.S."/>
            <person name="Logacheva M.D."/>
        </authorList>
    </citation>
    <scope>NUCLEOTIDE SEQUENCE [LARGE SCALE GENOMIC DNA]</scope>
</reference>
<dbReference type="Pfam" id="PF13424">
    <property type="entry name" value="TPR_12"/>
    <property type="match status" value="2"/>
</dbReference>
<proteinExistence type="predicted"/>
<organism evidence="2 3">
    <name type="scientific">Genlisea aurea</name>
    <dbReference type="NCBI Taxonomy" id="192259"/>
    <lineage>
        <taxon>Eukaryota</taxon>
        <taxon>Viridiplantae</taxon>
        <taxon>Streptophyta</taxon>
        <taxon>Embryophyta</taxon>
        <taxon>Tracheophyta</taxon>
        <taxon>Spermatophyta</taxon>
        <taxon>Magnoliopsida</taxon>
        <taxon>eudicotyledons</taxon>
        <taxon>Gunneridae</taxon>
        <taxon>Pentapetalae</taxon>
        <taxon>asterids</taxon>
        <taxon>lamiids</taxon>
        <taxon>Lamiales</taxon>
        <taxon>Lentibulariaceae</taxon>
        <taxon>Genlisea</taxon>
    </lineage>
</organism>
<dbReference type="AlphaFoldDB" id="S8CRK9"/>
<evidence type="ECO:0000313" key="3">
    <source>
        <dbReference type="Proteomes" id="UP000015453"/>
    </source>
</evidence>
<dbReference type="EMBL" id="AUSU01001934">
    <property type="protein sequence ID" value="EPS69849.1"/>
    <property type="molecule type" value="Genomic_DNA"/>
</dbReference>
<feature type="transmembrane region" description="Helical" evidence="1">
    <location>
        <begin position="24"/>
        <end position="47"/>
    </location>
</feature>
<evidence type="ECO:0000313" key="2">
    <source>
        <dbReference type="EMBL" id="EPS69849.1"/>
    </source>
</evidence>
<keyword evidence="1" id="KW-0472">Membrane</keyword>
<comment type="caution">
    <text evidence="2">The sequence shown here is derived from an EMBL/GenBank/DDBJ whole genome shotgun (WGS) entry which is preliminary data.</text>
</comment>
<sequence>SGKSVVCKNHIYGGRRCSAHRWGLLQWVTYILFAAVVFGACSMLSAAEDISSGTNSKKTADSVDNGALHTVGDGSLISNEHTAKWRMFTDSGRDYFLQGNIEQAERFFESALQEAREGFGDRDPHVAAACNNLAEIYKINKKVDRAEPLYAEAIKILEEQFGEDDIRVGAAIDNFGQFCQLQRKLEKARQSYEIKHRVLGNGHAEYANTMYRLGTIYYLQGQVKDAVDLIVDSLHILEEAGEGESTLCIRRMKYLGQIYMKSKRFSEAQRLHRKILHVIELSK</sequence>
<keyword evidence="1" id="KW-1133">Transmembrane helix</keyword>
<evidence type="ECO:0000256" key="1">
    <source>
        <dbReference type="SAM" id="Phobius"/>
    </source>
</evidence>
<dbReference type="InterPro" id="IPR011990">
    <property type="entry name" value="TPR-like_helical_dom_sf"/>
</dbReference>
<keyword evidence="3" id="KW-1185">Reference proteome</keyword>
<name>S8CRK9_9LAMI</name>
<dbReference type="Proteomes" id="UP000015453">
    <property type="component" value="Unassembled WGS sequence"/>
</dbReference>
<feature type="non-terminal residue" evidence="2">
    <location>
        <position position="283"/>
    </location>
</feature>
<dbReference type="PANTHER" id="PTHR47689:SF2">
    <property type="entry name" value="TETRATRICOPEPTIDE REPEAT (TPR)-LIKE SUPERFAMILY PROTEIN"/>
    <property type="match status" value="1"/>
</dbReference>
<feature type="non-terminal residue" evidence="2">
    <location>
        <position position="1"/>
    </location>
</feature>
<gene>
    <name evidence="2" type="ORF">M569_04914</name>
</gene>
<dbReference type="PANTHER" id="PTHR47689">
    <property type="entry name" value="TETRATRICOPEPTIDE REPEAT (TPR)-LIKE SUPERFAMILY PROTEIN"/>
    <property type="match status" value="1"/>
</dbReference>
<dbReference type="OrthoDB" id="1658288at2759"/>
<dbReference type="InterPro" id="IPR019734">
    <property type="entry name" value="TPR_rpt"/>
</dbReference>
<keyword evidence="1" id="KW-0812">Transmembrane</keyword>
<protein>
    <submittedName>
        <fullName evidence="2">Uncharacterized protein</fullName>
    </submittedName>
</protein>